<dbReference type="Proteomes" id="UP000441399">
    <property type="component" value="Unassembled WGS sequence"/>
</dbReference>
<dbReference type="PANTHER" id="PTHR38043:SF1">
    <property type="entry name" value="PROTEIN HEMX"/>
    <property type="match status" value="1"/>
</dbReference>
<evidence type="ECO:0000313" key="6">
    <source>
        <dbReference type="Proteomes" id="UP000441399"/>
    </source>
</evidence>
<dbReference type="InterPro" id="IPR007470">
    <property type="entry name" value="HemX"/>
</dbReference>
<dbReference type="EMBL" id="CACSII010000001">
    <property type="protein sequence ID" value="CAA0084012.1"/>
    <property type="molecule type" value="Genomic_DNA"/>
</dbReference>
<evidence type="ECO:0000313" key="4">
    <source>
        <dbReference type="EMBL" id="CAA0115950.1"/>
    </source>
</evidence>
<reference evidence="5 6" key="1">
    <citation type="submission" date="2019-11" db="EMBL/GenBank/DDBJ databases">
        <authorList>
            <person name="Holert J."/>
        </authorList>
    </citation>
    <scope>NUCLEOTIDE SEQUENCE [LARGE SCALE GENOMIC DNA]</scope>
    <source>
        <strain evidence="3">BC5_2</strain>
        <strain evidence="4">SB11_3</strain>
    </source>
</reference>
<dbReference type="OrthoDB" id="5739852at2"/>
<name>A0A5S9MUM6_9GAMM</name>
<feature type="compositionally biased region" description="Basic and acidic residues" evidence="1">
    <location>
        <begin position="16"/>
        <end position="31"/>
    </location>
</feature>
<organism evidence="4 6">
    <name type="scientific">BD1-7 clade bacterium</name>
    <dbReference type="NCBI Taxonomy" id="2029982"/>
    <lineage>
        <taxon>Bacteria</taxon>
        <taxon>Pseudomonadati</taxon>
        <taxon>Pseudomonadota</taxon>
        <taxon>Gammaproteobacteria</taxon>
        <taxon>Cellvibrionales</taxon>
        <taxon>Spongiibacteraceae</taxon>
        <taxon>BD1-7 clade</taxon>
    </lineage>
</organism>
<dbReference type="Proteomes" id="UP000434580">
    <property type="component" value="Unassembled WGS sequence"/>
</dbReference>
<keyword evidence="6" id="KW-1185">Reference proteome</keyword>
<feature type="region of interest" description="Disordered" evidence="1">
    <location>
        <begin position="1"/>
        <end position="31"/>
    </location>
</feature>
<dbReference type="AlphaFoldDB" id="A0A5S9MUM6"/>
<accession>A0A5S9MUM6</accession>
<evidence type="ECO:0000256" key="1">
    <source>
        <dbReference type="SAM" id="MobiDB-lite"/>
    </source>
</evidence>
<protein>
    <submittedName>
        <fullName evidence="4">Protein HemX</fullName>
    </submittedName>
</protein>
<evidence type="ECO:0000313" key="3">
    <source>
        <dbReference type="EMBL" id="CAA0084012.1"/>
    </source>
</evidence>
<proteinExistence type="predicted"/>
<gene>
    <name evidence="4" type="primary">hemX</name>
    <name evidence="3" type="ORF">DPBNPPHM_00663</name>
    <name evidence="4" type="ORF">OPDIPICF_01794</name>
</gene>
<dbReference type="Pfam" id="PF04375">
    <property type="entry name" value="HemX"/>
    <property type="match status" value="1"/>
</dbReference>
<keyword evidence="2" id="KW-0812">Transmembrane</keyword>
<sequence length="368" mass="41169">MSDKNNETNSAVSRPRASDANHEQPDTALETKKGGFTSGLVVVLLILLVAGGGGGYYVWTQAQQELGLMRQVVEKMQGQLKSKDESVVEFKEQLSKISAETQSQDLVLNDHLRTLEDNLTKMKGQFKKLSDATLSSESWLLAEVEYLLKIADQRILMREDVKGAVSILKSAETLIKKMPVEDRGLLNVRVAIAKDMASLEAYKDIDVPGTYAKLTALGDTVERLPLLQTAFNSSVGLTDEEKKKQPKTLAAINETLSGYLIVRHHDADKLRALLSDEEAASLKDSMRLALEQSQTSLLRGDQRTYDQSLGKVRNWIHQYFVANNFKVKMAIKKIDELMKVQVENDLPDISGSQQALKRYLNERMRQKS</sequence>
<keyword evidence="2" id="KW-1133">Transmembrane helix</keyword>
<dbReference type="EMBL" id="CACSIO010000023">
    <property type="protein sequence ID" value="CAA0115950.1"/>
    <property type="molecule type" value="Genomic_DNA"/>
</dbReference>
<evidence type="ECO:0000313" key="5">
    <source>
        <dbReference type="Proteomes" id="UP000434580"/>
    </source>
</evidence>
<feature type="transmembrane region" description="Helical" evidence="2">
    <location>
        <begin position="39"/>
        <end position="59"/>
    </location>
</feature>
<evidence type="ECO:0000256" key="2">
    <source>
        <dbReference type="SAM" id="Phobius"/>
    </source>
</evidence>
<dbReference type="PANTHER" id="PTHR38043">
    <property type="entry name" value="PROTEIN HEMX"/>
    <property type="match status" value="1"/>
</dbReference>
<keyword evidence="2" id="KW-0472">Membrane</keyword>